<dbReference type="EMBL" id="JAHRIN010058883">
    <property type="protein sequence ID" value="MEQ2211352.1"/>
    <property type="molecule type" value="Genomic_DNA"/>
</dbReference>
<organism evidence="1 2">
    <name type="scientific">Xenoophorus captivus</name>
    <dbReference type="NCBI Taxonomy" id="1517983"/>
    <lineage>
        <taxon>Eukaryota</taxon>
        <taxon>Metazoa</taxon>
        <taxon>Chordata</taxon>
        <taxon>Craniata</taxon>
        <taxon>Vertebrata</taxon>
        <taxon>Euteleostomi</taxon>
        <taxon>Actinopterygii</taxon>
        <taxon>Neopterygii</taxon>
        <taxon>Teleostei</taxon>
        <taxon>Neoteleostei</taxon>
        <taxon>Acanthomorphata</taxon>
        <taxon>Ovalentaria</taxon>
        <taxon>Atherinomorphae</taxon>
        <taxon>Cyprinodontiformes</taxon>
        <taxon>Goodeidae</taxon>
        <taxon>Xenoophorus</taxon>
    </lineage>
</organism>
<keyword evidence="2" id="KW-1185">Reference proteome</keyword>
<dbReference type="Gene3D" id="3.30.420.10">
    <property type="entry name" value="Ribonuclease H-like superfamily/Ribonuclease H"/>
    <property type="match status" value="1"/>
</dbReference>
<proteinExistence type="predicted"/>
<evidence type="ECO:0000313" key="2">
    <source>
        <dbReference type="Proteomes" id="UP001434883"/>
    </source>
</evidence>
<gene>
    <name evidence="1" type="ORF">XENOCAPTIV_026750</name>
</gene>
<evidence type="ECO:0000313" key="1">
    <source>
        <dbReference type="EMBL" id="MEQ2211352.1"/>
    </source>
</evidence>
<sequence>MNQFACIKLLVNKTTAPNTPLSEQHLGFRPIKLKCPVQSPDLNQSENLLAEIKKVVSERKPRNADKLWNVLKLSRAGIHVNRLQKLVDSMQHCYLVKHPNVYFS</sequence>
<dbReference type="InterPro" id="IPR036397">
    <property type="entry name" value="RNaseH_sf"/>
</dbReference>
<dbReference type="Proteomes" id="UP001434883">
    <property type="component" value="Unassembled WGS sequence"/>
</dbReference>
<reference evidence="1 2" key="1">
    <citation type="submission" date="2021-06" db="EMBL/GenBank/DDBJ databases">
        <authorList>
            <person name="Palmer J.M."/>
        </authorList>
    </citation>
    <scope>NUCLEOTIDE SEQUENCE [LARGE SCALE GENOMIC DNA]</scope>
    <source>
        <strain evidence="1 2">XC_2019</strain>
        <tissue evidence="1">Muscle</tissue>
    </source>
</reference>
<evidence type="ECO:0008006" key="3">
    <source>
        <dbReference type="Google" id="ProtNLM"/>
    </source>
</evidence>
<comment type="caution">
    <text evidence="1">The sequence shown here is derived from an EMBL/GenBank/DDBJ whole genome shotgun (WGS) entry which is preliminary data.</text>
</comment>
<accession>A0ABV0RSY8</accession>
<protein>
    <recommendedName>
        <fullName evidence="3">Reverse transcriptase</fullName>
    </recommendedName>
</protein>
<name>A0ABV0RSY8_9TELE</name>